<evidence type="ECO:0000313" key="2">
    <source>
        <dbReference type="EMBL" id="CAG4965653.1"/>
    </source>
</evidence>
<comment type="caution">
    <text evidence="2">The sequence shown here is derived from an EMBL/GenBank/DDBJ whole genome shotgun (WGS) entry which is preliminary data.</text>
</comment>
<protein>
    <submittedName>
        <fullName evidence="2">(apollo) hypothetical protein</fullName>
    </submittedName>
</protein>
<evidence type="ECO:0000256" key="1">
    <source>
        <dbReference type="SAM" id="MobiDB-lite"/>
    </source>
</evidence>
<accession>A0A8S3WMH6</accession>
<organism evidence="2 3">
    <name type="scientific">Parnassius apollo</name>
    <name type="common">Apollo butterfly</name>
    <name type="synonym">Papilio apollo</name>
    <dbReference type="NCBI Taxonomy" id="110799"/>
    <lineage>
        <taxon>Eukaryota</taxon>
        <taxon>Metazoa</taxon>
        <taxon>Ecdysozoa</taxon>
        <taxon>Arthropoda</taxon>
        <taxon>Hexapoda</taxon>
        <taxon>Insecta</taxon>
        <taxon>Pterygota</taxon>
        <taxon>Neoptera</taxon>
        <taxon>Endopterygota</taxon>
        <taxon>Lepidoptera</taxon>
        <taxon>Glossata</taxon>
        <taxon>Ditrysia</taxon>
        <taxon>Papilionoidea</taxon>
        <taxon>Papilionidae</taxon>
        <taxon>Parnassiinae</taxon>
        <taxon>Parnassini</taxon>
        <taxon>Parnassius</taxon>
        <taxon>Parnassius</taxon>
    </lineage>
</organism>
<dbReference type="EMBL" id="CAJQZP010000518">
    <property type="protein sequence ID" value="CAG4965653.1"/>
    <property type="molecule type" value="Genomic_DNA"/>
</dbReference>
<feature type="region of interest" description="Disordered" evidence="1">
    <location>
        <begin position="1"/>
        <end position="84"/>
    </location>
</feature>
<evidence type="ECO:0000313" key="3">
    <source>
        <dbReference type="Proteomes" id="UP000691718"/>
    </source>
</evidence>
<feature type="compositionally biased region" description="Low complexity" evidence="1">
    <location>
        <begin position="30"/>
        <end position="41"/>
    </location>
</feature>
<feature type="compositionally biased region" description="Basic and acidic residues" evidence="1">
    <location>
        <begin position="1"/>
        <end position="11"/>
    </location>
</feature>
<dbReference type="AlphaFoldDB" id="A0A8S3WMH6"/>
<keyword evidence="3" id="KW-1185">Reference proteome</keyword>
<proteinExistence type="predicted"/>
<name>A0A8S3WMH6_PARAO</name>
<reference evidence="2" key="1">
    <citation type="submission" date="2021-04" db="EMBL/GenBank/DDBJ databases">
        <authorList>
            <person name="Tunstrom K."/>
        </authorList>
    </citation>
    <scope>NUCLEOTIDE SEQUENCE</scope>
</reference>
<gene>
    <name evidence="2" type="ORF">PAPOLLO_LOCUS7444</name>
</gene>
<dbReference type="Proteomes" id="UP000691718">
    <property type="component" value="Unassembled WGS sequence"/>
</dbReference>
<sequence>MKRDAASERYEISLTRDSTRRRANSAREPTNNSHASSTNNAFTRPRCPPRPSGRKLSYLSPLPPLVPERLPRGQEIPARIFTAS</sequence>